<comment type="caution">
    <text evidence="2">The sequence shown here is derived from an EMBL/GenBank/DDBJ whole genome shotgun (WGS) entry which is preliminary data.</text>
</comment>
<name>A0A0K9YTC5_9BACL</name>
<sequence>MSLGKLANCSRCDALFVQVVRDICPKCSQIVEQEYEKCAKFLRKRENRGSNIHVVSEETGVSVKQITKFIREGRISIEGNPNLGYPCEVCGFMIRTGNMCESCMKGLKHEINQQLDVDQRLEADSRARLAEAAAYRRKQNSDE</sequence>
<keyword evidence="2" id="KW-0966">Cell projection</keyword>
<keyword evidence="2" id="KW-0282">Flagellum</keyword>
<keyword evidence="2" id="KW-0969">Cilium</keyword>
<evidence type="ECO:0000313" key="1">
    <source>
        <dbReference type="EMBL" id="GED67570.1"/>
    </source>
</evidence>
<evidence type="ECO:0000313" key="4">
    <source>
        <dbReference type="Proteomes" id="UP000319578"/>
    </source>
</evidence>
<dbReference type="PATRIC" id="fig|54915.3.peg.4023"/>
<dbReference type="Proteomes" id="UP000036834">
    <property type="component" value="Unassembled WGS sequence"/>
</dbReference>
<gene>
    <name evidence="2" type="ORF">ADS79_24395</name>
    <name evidence="1" type="ORF">BRE01_12720</name>
</gene>
<protein>
    <submittedName>
        <fullName evidence="2">Flagellar protein</fullName>
    </submittedName>
</protein>
<dbReference type="NCBIfam" id="TIGR03826">
    <property type="entry name" value="YvyF"/>
    <property type="match status" value="1"/>
</dbReference>
<reference evidence="1 4" key="3">
    <citation type="submission" date="2019-06" db="EMBL/GenBank/DDBJ databases">
        <title>Whole genome shotgun sequence of Brevibacillus reuszeri NBRC 15719.</title>
        <authorList>
            <person name="Hosoyama A."/>
            <person name="Uohara A."/>
            <person name="Ohji S."/>
            <person name="Ichikawa N."/>
        </authorList>
    </citation>
    <scope>NUCLEOTIDE SEQUENCE [LARGE SCALE GENOMIC DNA]</scope>
    <source>
        <strain evidence="1 4">NBRC 15719</strain>
    </source>
</reference>
<proteinExistence type="predicted"/>
<reference evidence="2" key="2">
    <citation type="submission" date="2015-07" db="EMBL/GenBank/DDBJ databases">
        <title>MeaNS - Measles Nucleotide Surveillance Program.</title>
        <authorList>
            <person name="Tran T."/>
            <person name="Druce J."/>
        </authorList>
    </citation>
    <scope>NUCLEOTIDE SEQUENCE</scope>
    <source>
        <strain evidence="2">DSM 9887</strain>
    </source>
</reference>
<dbReference type="AlphaFoldDB" id="A0A0K9YTC5"/>
<reference evidence="3" key="1">
    <citation type="submission" date="2015-07" db="EMBL/GenBank/DDBJ databases">
        <title>Genome sequencing project for genomic taxonomy and phylogenomics of Bacillus-like bacteria.</title>
        <authorList>
            <person name="Liu B."/>
            <person name="Wang J."/>
            <person name="Zhu Y."/>
            <person name="Liu G."/>
            <person name="Chen Q."/>
            <person name="Chen Z."/>
            <person name="Lan J."/>
            <person name="Che J."/>
            <person name="Ge C."/>
            <person name="Shi H."/>
            <person name="Pan Z."/>
            <person name="Liu X."/>
        </authorList>
    </citation>
    <scope>NUCLEOTIDE SEQUENCE [LARGE SCALE GENOMIC DNA]</scope>
    <source>
        <strain evidence="3">DSM 9887</strain>
    </source>
</reference>
<organism evidence="2 3">
    <name type="scientific">Brevibacillus reuszeri</name>
    <dbReference type="NCBI Taxonomy" id="54915"/>
    <lineage>
        <taxon>Bacteria</taxon>
        <taxon>Bacillati</taxon>
        <taxon>Bacillota</taxon>
        <taxon>Bacilli</taxon>
        <taxon>Bacillales</taxon>
        <taxon>Paenibacillaceae</taxon>
        <taxon>Brevibacillus</taxon>
    </lineage>
</organism>
<dbReference type="STRING" id="54915.ADS79_24395"/>
<dbReference type="EMBL" id="LGIQ01000009">
    <property type="protein sequence ID" value="KNB71887.1"/>
    <property type="molecule type" value="Genomic_DNA"/>
</dbReference>
<keyword evidence="4" id="KW-1185">Reference proteome</keyword>
<dbReference type="InterPro" id="IPR022258">
    <property type="entry name" value="Flagellar_operon_YvyF"/>
</dbReference>
<dbReference type="Proteomes" id="UP000319578">
    <property type="component" value="Unassembled WGS sequence"/>
</dbReference>
<dbReference type="RefSeq" id="WP_049740928.1">
    <property type="nucleotide sequence ID" value="NZ_BJON01000005.1"/>
</dbReference>
<evidence type="ECO:0000313" key="3">
    <source>
        <dbReference type="Proteomes" id="UP000036834"/>
    </source>
</evidence>
<accession>A0A0K9YTC5</accession>
<evidence type="ECO:0000313" key="2">
    <source>
        <dbReference type="EMBL" id="KNB71887.1"/>
    </source>
</evidence>
<dbReference type="EMBL" id="BJON01000005">
    <property type="protein sequence ID" value="GED67570.1"/>
    <property type="molecule type" value="Genomic_DNA"/>
</dbReference>
<dbReference type="OrthoDB" id="1739831at2"/>